<feature type="compositionally biased region" description="Acidic residues" evidence="7">
    <location>
        <begin position="188"/>
        <end position="199"/>
    </location>
</feature>
<dbReference type="InterPro" id="IPR050255">
    <property type="entry name" value="POU_domain_TF"/>
</dbReference>
<organism evidence="9 10">
    <name type="scientific">Cinara cedri</name>
    <dbReference type="NCBI Taxonomy" id="506608"/>
    <lineage>
        <taxon>Eukaryota</taxon>
        <taxon>Metazoa</taxon>
        <taxon>Ecdysozoa</taxon>
        <taxon>Arthropoda</taxon>
        <taxon>Hexapoda</taxon>
        <taxon>Insecta</taxon>
        <taxon>Pterygota</taxon>
        <taxon>Neoptera</taxon>
        <taxon>Paraneoptera</taxon>
        <taxon>Hemiptera</taxon>
        <taxon>Sternorrhyncha</taxon>
        <taxon>Aphidomorpha</taxon>
        <taxon>Aphidoidea</taxon>
        <taxon>Aphididae</taxon>
        <taxon>Lachninae</taxon>
        <taxon>Cinara</taxon>
    </lineage>
</organism>
<feature type="region of interest" description="Disordered" evidence="7">
    <location>
        <begin position="485"/>
        <end position="513"/>
    </location>
</feature>
<evidence type="ECO:0000256" key="5">
    <source>
        <dbReference type="PROSITE-ProRule" id="PRU00108"/>
    </source>
</evidence>
<dbReference type="InterPro" id="IPR009057">
    <property type="entry name" value="Homeodomain-like_sf"/>
</dbReference>
<evidence type="ECO:0000259" key="8">
    <source>
        <dbReference type="PROSITE" id="PS50071"/>
    </source>
</evidence>
<evidence type="ECO:0000313" key="9">
    <source>
        <dbReference type="EMBL" id="VVC33934.1"/>
    </source>
</evidence>
<evidence type="ECO:0000256" key="4">
    <source>
        <dbReference type="ARBA" id="ARBA00023242"/>
    </source>
</evidence>
<dbReference type="CDD" id="cd00086">
    <property type="entry name" value="homeodomain"/>
    <property type="match status" value="1"/>
</dbReference>
<protein>
    <submittedName>
        <fullName evidence="9">Homeobox domain,Homeobox domain-like,POU domain</fullName>
    </submittedName>
</protein>
<dbReference type="SMART" id="SM00389">
    <property type="entry name" value="HOX"/>
    <property type="match status" value="1"/>
</dbReference>
<keyword evidence="3 5" id="KW-0371">Homeobox</keyword>
<evidence type="ECO:0000256" key="1">
    <source>
        <dbReference type="ARBA" id="ARBA00004123"/>
    </source>
</evidence>
<dbReference type="PANTHER" id="PTHR11636">
    <property type="entry name" value="POU DOMAIN"/>
    <property type="match status" value="1"/>
</dbReference>
<feature type="region of interest" description="Disordered" evidence="7">
    <location>
        <begin position="391"/>
        <end position="411"/>
    </location>
</feature>
<feature type="compositionally biased region" description="Polar residues" evidence="7">
    <location>
        <begin position="218"/>
        <end position="231"/>
    </location>
</feature>
<feature type="DNA-binding region" description="Homeobox" evidence="5">
    <location>
        <begin position="691"/>
        <end position="750"/>
    </location>
</feature>
<dbReference type="AlphaFoldDB" id="A0A5E4MSR2"/>
<dbReference type="PROSITE" id="PS50071">
    <property type="entry name" value="HOMEOBOX_2"/>
    <property type="match status" value="1"/>
</dbReference>
<evidence type="ECO:0000256" key="2">
    <source>
        <dbReference type="ARBA" id="ARBA00023125"/>
    </source>
</evidence>
<dbReference type="PRINTS" id="PR00028">
    <property type="entry name" value="POUDOMAIN"/>
</dbReference>
<feature type="compositionally biased region" description="Polar residues" evidence="7">
    <location>
        <begin position="498"/>
        <end position="513"/>
    </location>
</feature>
<dbReference type="InterPro" id="IPR013847">
    <property type="entry name" value="POU"/>
</dbReference>
<dbReference type="Gene3D" id="1.10.10.60">
    <property type="entry name" value="Homeodomain-like"/>
    <property type="match status" value="1"/>
</dbReference>
<dbReference type="GO" id="GO:0000978">
    <property type="term" value="F:RNA polymerase II cis-regulatory region sequence-specific DNA binding"/>
    <property type="evidence" value="ECO:0007669"/>
    <property type="project" value="TreeGrafter"/>
</dbReference>
<dbReference type="OrthoDB" id="10066259at2759"/>
<dbReference type="InterPro" id="IPR001356">
    <property type="entry name" value="HD"/>
</dbReference>
<feature type="compositionally biased region" description="Polar residues" evidence="7">
    <location>
        <begin position="171"/>
        <end position="184"/>
    </location>
</feature>
<keyword evidence="2 5" id="KW-0238">DNA-binding</keyword>
<feature type="compositionally biased region" description="Polar residues" evidence="7">
    <location>
        <begin position="1"/>
        <end position="32"/>
    </location>
</feature>
<dbReference type="SUPFAM" id="SSF46689">
    <property type="entry name" value="Homeodomain-like"/>
    <property type="match status" value="1"/>
</dbReference>
<keyword evidence="10" id="KW-1185">Reference proteome</keyword>
<feature type="compositionally biased region" description="Low complexity" evidence="7">
    <location>
        <begin position="232"/>
        <end position="242"/>
    </location>
</feature>
<accession>A0A5E4MSR2</accession>
<proteinExistence type="predicted"/>
<dbReference type="Pfam" id="PF00046">
    <property type="entry name" value="Homeodomain"/>
    <property type="match status" value="1"/>
</dbReference>
<feature type="region of interest" description="Disordered" evidence="7">
    <location>
        <begin position="171"/>
        <end position="199"/>
    </location>
</feature>
<evidence type="ECO:0000256" key="7">
    <source>
        <dbReference type="SAM" id="MobiDB-lite"/>
    </source>
</evidence>
<dbReference type="GO" id="GO:0005634">
    <property type="term" value="C:nucleus"/>
    <property type="evidence" value="ECO:0007669"/>
    <property type="project" value="UniProtKB-SubCell"/>
</dbReference>
<evidence type="ECO:0000256" key="3">
    <source>
        <dbReference type="ARBA" id="ARBA00023155"/>
    </source>
</evidence>
<feature type="region of interest" description="Disordered" evidence="7">
    <location>
        <begin position="580"/>
        <end position="608"/>
    </location>
</feature>
<dbReference type="PANTHER" id="PTHR11636:SF5">
    <property type="entry name" value="POU DOMAIN MOTIF 3, ISOFORM F"/>
    <property type="match status" value="1"/>
</dbReference>
<dbReference type="EMBL" id="CABPRJ010000979">
    <property type="protein sequence ID" value="VVC33934.1"/>
    <property type="molecule type" value="Genomic_DNA"/>
</dbReference>
<feature type="domain" description="Homeobox" evidence="8">
    <location>
        <begin position="689"/>
        <end position="749"/>
    </location>
</feature>
<dbReference type="GO" id="GO:0000981">
    <property type="term" value="F:DNA-binding transcription factor activity, RNA polymerase II-specific"/>
    <property type="evidence" value="ECO:0007669"/>
    <property type="project" value="TreeGrafter"/>
</dbReference>
<reference evidence="9 10" key="1">
    <citation type="submission" date="2019-08" db="EMBL/GenBank/DDBJ databases">
        <authorList>
            <person name="Alioto T."/>
            <person name="Alioto T."/>
            <person name="Gomez Garrido J."/>
        </authorList>
    </citation>
    <scope>NUCLEOTIDE SEQUENCE [LARGE SCALE GENOMIC DNA]</scope>
</reference>
<evidence type="ECO:0000313" key="10">
    <source>
        <dbReference type="Proteomes" id="UP000325440"/>
    </source>
</evidence>
<feature type="region of interest" description="Disordered" evidence="7">
    <location>
        <begin position="218"/>
        <end position="253"/>
    </location>
</feature>
<dbReference type="Proteomes" id="UP000325440">
    <property type="component" value="Unassembled WGS sequence"/>
</dbReference>
<feature type="region of interest" description="Disordered" evidence="7">
    <location>
        <begin position="1"/>
        <end position="49"/>
    </location>
</feature>
<comment type="subcellular location">
    <subcellularLocation>
        <location evidence="1 5 6">Nucleus</location>
    </subcellularLocation>
</comment>
<feature type="compositionally biased region" description="Low complexity" evidence="7">
    <location>
        <begin position="589"/>
        <end position="608"/>
    </location>
</feature>
<keyword evidence="4 5" id="KW-0539">Nucleus</keyword>
<name>A0A5E4MSR2_9HEMI</name>
<evidence type="ECO:0000256" key="6">
    <source>
        <dbReference type="RuleBase" id="RU000682"/>
    </source>
</evidence>
<gene>
    <name evidence="9" type="ORF">CINCED_3A004635</name>
</gene>
<sequence length="771" mass="84629">MPNYGSDPSSLRNNTNNCFDSSMTPRSYSNQQKPEEGMALPHNNKSQDNYQQTTMINNNSCNNGGDFMIPEIINAVNQLPILSTCNTDNEISLTYSEKNNDNENNKMIHEPTISLSSVERPIKNLLINDKNPSVVDSTDFDNHTSTILANNNCMNSETSNDEFLSQSPLNLTRSQGSEEGSGNKSEIYDEGEYDDENEEKNEFGNVLNADDYMVNGHNLPTTEASFPWNITSDNNNKQNKQQSPDDKVPAPPPQLLLTSGQLTTGCLQAAQLLIPTARGIMTQTILAIPINDMVASTITAPIPNQQQLYSPSSNVRKKINNEQLNQICQPSLPSVPSLNRYFQQNQTITEDTTNVSDTLGNVNNDTTAADQYNNALQRLKWQSPPDLTSKKHNFLSPQQKPLPRTKNLGSGELMNTQRSKESTMIQTPSGINGDSRIYPNNNSIATPMSPPIHPRTSINKSGADAIQRQTNAWPTGITSTELQHNGAEENDEDDKQQSQHQTSHGITQPNSMSSINMNTLKLLGQPSSQLKCPTKPTKGDNNSTSAAVAAYNQQNAICTALATHMLCASQLAAAQRPMFDNLDNSNTKNPNQAYSNNNNNNNNNNSKTNNMMSVVNPAVLEKWMMDEQRYYYNNNSNNIKNVASGGGHTNQRYNAAAAAAAAAVAVELLNGGGVSTNSSGAGTDSLTSCKKRKRRTSFTPHALELLNGHFERNTHPSGSEITGLAHRLGYEREVIRIWFCNKRQALKNTVRTISGSSSAHHLSTKSHNSGY</sequence>